<dbReference type="EMBL" id="CACRXK020007799">
    <property type="protein sequence ID" value="CAB4013200.1"/>
    <property type="molecule type" value="Genomic_DNA"/>
</dbReference>
<name>A0A7D9IQC5_PARCT</name>
<comment type="caution">
    <text evidence="1">The sequence shown here is derived from an EMBL/GenBank/DDBJ whole genome shotgun (WGS) entry which is preliminary data.</text>
</comment>
<dbReference type="AlphaFoldDB" id="A0A7D9IQC5"/>
<proteinExistence type="predicted"/>
<dbReference type="OrthoDB" id="10534785at2759"/>
<keyword evidence="2" id="KW-1185">Reference proteome</keyword>
<evidence type="ECO:0000313" key="2">
    <source>
        <dbReference type="Proteomes" id="UP001152795"/>
    </source>
</evidence>
<gene>
    <name evidence="1" type="ORF">PACLA_8A045105</name>
</gene>
<reference evidence="1" key="1">
    <citation type="submission" date="2020-04" db="EMBL/GenBank/DDBJ databases">
        <authorList>
            <person name="Alioto T."/>
            <person name="Alioto T."/>
            <person name="Gomez Garrido J."/>
        </authorList>
    </citation>
    <scope>NUCLEOTIDE SEQUENCE</scope>
    <source>
        <strain evidence="1">A484AB</strain>
    </source>
</reference>
<organism evidence="1 2">
    <name type="scientific">Paramuricea clavata</name>
    <name type="common">Red gorgonian</name>
    <name type="synonym">Violescent sea-whip</name>
    <dbReference type="NCBI Taxonomy" id="317549"/>
    <lineage>
        <taxon>Eukaryota</taxon>
        <taxon>Metazoa</taxon>
        <taxon>Cnidaria</taxon>
        <taxon>Anthozoa</taxon>
        <taxon>Octocorallia</taxon>
        <taxon>Malacalcyonacea</taxon>
        <taxon>Plexauridae</taxon>
        <taxon>Paramuricea</taxon>
    </lineage>
</organism>
<sequence length="182" mass="20828">MDLKGKSLTLLAATLLLCRHAVVITTATSMTYQRLESQTRTTIGAVDKTKIALITQYSINESNITEKMTKWYFGVSDCWNYSMTEDERLTDNYIRLKIFKHQSMNISRNVVVPGLGNLQRAVRLMRKKLGYPRVNGIVHHHHKLPTVPPQEQGILQVVFLSTVDKNLNLMLNDFQERIPTKA</sequence>
<protein>
    <submittedName>
        <fullName evidence="1">Uncharacterized protein</fullName>
    </submittedName>
</protein>
<accession>A0A7D9IQC5</accession>
<dbReference type="Proteomes" id="UP001152795">
    <property type="component" value="Unassembled WGS sequence"/>
</dbReference>
<evidence type="ECO:0000313" key="1">
    <source>
        <dbReference type="EMBL" id="CAB4013200.1"/>
    </source>
</evidence>